<dbReference type="EMBL" id="BAABKK010000038">
    <property type="protein sequence ID" value="GAA5202197.1"/>
    <property type="molecule type" value="Genomic_DNA"/>
</dbReference>
<feature type="region of interest" description="Disordered" evidence="1">
    <location>
        <begin position="38"/>
        <end position="100"/>
    </location>
</feature>
<sequence>MALKGGFKNFANQTREIKDAPPIDLGSEAPVLHIVHEAAALHDGSKTRSTTQAATSPPAPEPASVESTGGAESEVAPKIESAPAKTASTPSVDEVKDPGVSGHTHYTELVRKELRLHAGQADELTLLASKVQRARKEKGERITDNTLIRVAVDLLLERQNELVGSTEDELRLALGLTPRA</sequence>
<evidence type="ECO:0000256" key="1">
    <source>
        <dbReference type="SAM" id="MobiDB-lite"/>
    </source>
</evidence>
<reference evidence="3" key="1">
    <citation type="journal article" date="2019" name="Int. J. Syst. Evol. Microbiol.">
        <title>The Global Catalogue of Microorganisms (GCM) 10K type strain sequencing project: providing services to taxonomists for standard genome sequencing and annotation.</title>
        <authorList>
            <consortium name="The Broad Institute Genomics Platform"/>
            <consortium name="The Broad Institute Genome Sequencing Center for Infectious Disease"/>
            <person name="Wu L."/>
            <person name="Ma J."/>
        </authorList>
    </citation>
    <scope>NUCLEOTIDE SEQUENCE [LARGE SCALE GENOMIC DNA]</scope>
    <source>
        <strain evidence="3">JCM 18514</strain>
    </source>
</reference>
<name>A0ABP9SSX5_9MICC</name>
<evidence type="ECO:0000313" key="3">
    <source>
        <dbReference type="Proteomes" id="UP001500200"/>
    </source>
</evidence>
<feature type="compositionally biased region" description="Low complexity" evidence="1">
    <location>
        <begin position="49"/>
        <end position="68"/>
    </location>
</feature>
<gene>
    <name evidence="2" type="ORF">GCM10023346_48560</name>
</gene>
<organism evidence="2 3">
    <name type="scientific">Arthrobacter gyeryongensis</name>
    <dbReference type="NCBI Taxonomy" id="1650592"/>
    <lineage>
        <taxon>Bacteria</taxon>
        <taxon>Bacillati</taxon>
        <taxon>Actinomycetota</taxon>
        <taxon>Actinomycetes</taxon>
        <taxon>Micrococcales</taxon>
        <taxon>Micrococcaceae</taxon>
        <taxon>Arthrobacter</taxon>
    </lineage>
</organism>
<evidence type="ECO:0000313" key="2">
    <source>
        <dbReference type="EMBL" id="GAA5202197.1"/>
    </source>
</evidence>
<comment type="caution">
    <text evidence="2">The sequence shown here is derived from an EMBL/GenBank/DDBJ whole genome shotgun (WGS) entry which is preliminary data.</text>
</comment>
<accession>A0ABP9SSX5</accession>
<keyword evidence="3" id="KW-1185">Reference proteome</keyword>
<proteinExistence type="predicted"/>
<protein>
    <submittedName>
        <fullName evidence="2">Uncharacterized protein</fullName>
    </submittedName>
</protein>
<dbReference type="Proteomes" id="UP001500200">
    <property type="component" value="Unassembled WGS sequence"/>
</dbReference>
<feature type="region of interest" description="Disordered" evidence="1">
    <location>
        <begin position="1"/>
        <end position="24"/>
    </location>
</feature>